<keyword evidence="1" id="KW-1185">Reference proteome</keyword>
<reference evidence="2" key="1">
    <citation type="submission" date="2024-02" db="UniProtKB">
        <authorList>
            <consortium name="WormBaseParasite"/>
        </authorList>
    </citation>
    <scope>IDENTIFICATION</scope>
</reference>
<protein>
    <submittedName>
        <fullName evidence="2">Uncharacterized protein</fullName>
    </submittedName>
</protein>
<organism evidence="1 2">
    <name type="scientific">Strongyloides stercoralis</name>
    <name type="common">Threadworm</name>
    <dbReference type="NCBI Taxonomy" id="6248"/>
    <lineage>
        <taxon>Eukaryota</taxon>
        <taxon>Metazoa</taxon>
        <taxon>Ecdysozoa</taxon>
        <taxon>Nematoda</taxon>
        <taxon>Chromadorea</taxon>
        <taxon>Rhabditida</taxon>
        <taxon>Tylenchina</taxon>
        <taxon>Panagrolaimomorpha</taxon>
        <taxon>Strongyloidoidea</taxon>
        <taxon>Strongyloididae</taxon>
        <taxon>Strongyloides</taxon>
    </lineage>
</organism>
<dbReference type="WBParaSite" id="TCONS_00013701.p1">
    <property type="protein sequence ID" value="TCONS_00013701.p1"/>
    <property type="gene ID" value="XLOC_008552"/>
</dbReference>
<name>A0AAF5DLC6_STRER</name>
<accession>A0AAF5DLC6</accession>
<sequence length="261" mass="30059">DSTVHSALNNAPAISFLRKGYTVNEPFLYKKWGCQFRSSSRNVIADFYSCKTDLDMTEGSNIDVIDFMSKNDVDETHQKEYQMFKNRLRVIKGMKKTVENNVSKKVWKRVYCDILKQFKIALSGNKYIPTMVCSLNEFVVLNALQRTTAENIENILVEKIHYTTSNTHNSNGQVERITRIFNEKLIINNKDLYLSKLQSIINLNINKVIEFSPFFPILVKSDDKIGNLSVIINLKLCKDDILSIETKKNINNKTVNISDEV</sequence>
<evidence type="ECO:0000313" key="1">
    <source>
        <dbReference type="Proteomes" id="UP000035681"/>
    </source>
</evidence>
<evidence type="ECO:0000313" key="2">
    <source>
        <dbReference type="WBParaSite" id="TCONS_00013701.p1"/>
    </source>
</evidence>
<proteinExistence type="predicted"/>
<dbReference type="SUPFAM" id="SSF53098">
    <property type="entry name" value="Ribonuclease H-like"/>
    <property type="match status" value="1"/>
</dbReference>
<dbReference type="InterPro" id="IPR012337">
    <property type="entry name" value="RNaseH-like_sf"/>
</dbReference>
<dbReference type="AlphaFoldDB" id="A0AAF5DLC6"/>
<dbReference type="Proteomes" id="UP000035681">
    <property type="component" value="Unplaced"/>
</dbReference>